<dbReference type="EMBL" id="BNAT01000014">
    <property type="protein sequence ID" value="GHE27612.1"/>
    <property type="molecule type" value="Genomic_DNA"/>
</dbReference>
<reference evidence="11" key="2">
    <citation type="submission" date="2020-09" db="EMBL/GenBank/DDBJ databases">
        <authorList>
            <person name="Sun Q."/>
            <person name="Zhou Y."/>
        </authorList>
    </citation>
    <scope>NUCLEOTIDE SEQUENCE</scope>
    <source>
        <strain evidence="11">CGMCC 4.7403</strain>
    </source>
</reference>
<dbReference type="GO" id="GO:0006865">
    <property type="term" value="P:amino acid transport"/>
    <property type="evidence" value="ECO:0007669"/>
    <property type="project" value="UniProtKB-KW"/>
</dbReference>
<dbReference type="NCBIfam" id="TIGR03004">
    <property type="entry name" value="ectoine_ehuC"/>
    <property type="match status" value="1"/>
</dbReference>
<evidence type="ECO:0000313" key="12">
    <source>
        <dbReference type="Proteomes" id="UP000603227"/>
    </source>
</evidence>
<dbReference type="InterPro" id="IPR000515">
    <property type="entry name" value="MetI-like"/>
</dbReference>
<dbReference type="InterPro" id="IPR035906">
    <property type="entry name" value="MetI-like_sf"/>
</dbReference>
<dbReference type="RefSeq" id="WP_189784051.1">
    <property type="nucleotide sequence ID" value="NZ_BNAT01000014.1"/>
</dbReference>
<sequence>MSDFSFSQGLWELLLRGVWITVQLTVYSAALGAVVAFTVGLARTHRLWIVRFLSGAYFEIFRGTSALVLMIWVFFVVPLTLGWQLVPMWAAVLTLGCTYGAYGSEIVRGAVAAVPVAQREAGVALSMPPAMRMRKILLPQAWPEMVPPFCNLLIELLKGTALVSVLGVADITFAAQLVRNATGQSAPVYTVILVMYFVLAFAITRVMRQVERRAKAGVGRAPAKGTPQPRKAVTGRPQDLAGAGVAGSSASGVARRSAPGTPGPSTPGGAS</sequence>
<organism evidence="11 12">
    <name type="scientific">Streptomyces capitiformicae</name>
    <dbReference type="NCBI Taxonomy" id="2014920"/>
    <lineage>
        <taxon>Bacteria</taxon>
        <taxon>Bacillati</taxon>
        <taxon>Actinomycetota</taxon>
        <taxon>Actinomycetes</taxon>
        <taxon>Kitasatosporales</taxon>
        <taxon>Streptomycetaceae</taxon>
        <taxon>Streptomyces</taxon>
    </lineage>
</organism>
<evidence type="ECO:0000256" key="4">
    <source>
        <dbReference type="ARBA" id="ARBA00022692"/>
    </source>
</evidence>
<dbReference type="PROSITE" id="PS50928">
    <property type="entry name" value="ABC_TM1"/>
    <property type="match status" value="1"/>
</dbReference>
<accession>A0A918YZG5</accession>
<protein>
    <submittedName>
        <fullName evidence="11">Ectoine/hydroxyectoine ABC transporter permease subunit EhuC</fullName>
    </submittedName>
</protein>
<keyword evidence="5" id="KW-0029">Amino-acid transport</keyword>
<feature type="region of interest" description="Disordered" evidence="9">
    <location>
        <begin position="214"/>
        <end position="271"/>
    </location>
</feature>
<evidence type="ECO:0000256" key="7">
    <source>
        <dbReference type="ARBA" id="ARBA00023136"/>
    </source>
</evidence>
<evidence type="ECO:0000256" key="5">
    <source>
        <dbReference type="ARBA" id="ARBA00022970"/>
    </source>
</evidence>
<evidence type="ECO:0000256" key="8">
    <source>
        <dbReference type="RuleBase" id="RU363032"/>
    </source>
</evidence>
<keyword evidence="7 8" id="KW-0472">Membrane</keyword>
<evidence type="ECO:0000256" key="3">
    <source>
        <dbReference type="ARBA" id="ARBA00022475"/>
    </source>
</evidence>
<dbReference type="PANTHER" id="PTHR30614">
    <property type="entry name" value="MEMBRANE COMPONENT OF AMINO ACID ABC TRANSPORTER"/>
    <property type="match status" value="1"/>
</dbReference>
<reference evidence="11" key="1">
    <citation type="journal article" date="2014" name="Int. J. Syst. Evol. Microbiol.">
        <title>Complete genome sequence of Corynebacterium casei LMG S-19264T (=DSM 44701T), isolated from a smear-ripened cheese.</title>
        <authorList>
            <consortium name="US DOE Joint Genome Institute (JGI-PGF)"/>
            <person name="Walter F."/>
            <person name="Albersmeier A."/>
            <person name="Kalinowski J."/>
            <person name="Ruckert C."/>
        </authorList>
    </citation>
    <scope>NUCLEOTIDE SEQUENCE</scope>
    <source>
        <strain evidence="11">CGMCC 4.7403</strain>
    </source>
</reference>
<dbReference type="InterPro" id="IPR010065">
    <property type="entry name" value="AA_ABC_transptr_permease_3TM"/>
</dbReference>
<name>A0A918YZG5_9ACTN</name>
<gene>
    <name evidence="11" type="ORF">GCM10017771_42380</name>
</gene>
<evidence type="ECO:0000256" key="2">
    <source>
        <dbReference type="ARBA" id="ARBA00022448"/>
    </source>
</evidence>
<dbReference type="NCBIfam" id="TIGR01726">
    <property type="entry name" value="HEQRo_perm_3TM"/>
    <property type="match status" value="1"/>
</dbReference>
<dbReference type="Proteomes" id="UP000603227">
    <property type="component" value="Unassembled WGS sequence"/>
</dbReference>
<keyword evidence="3" id="KW-1003">Cell membrane</keyword>
<dbReference type="Gene3D" id="1.10.3720.10">
    <property type="entry name" value="MetI-like"/>
    <property type="match status" value="1"/>
</dbReference>
<evidence type="ECO:0000313" key="11">
    <source>
        <dbReference type="EMBL" id="GHE27612.1"/>
    </source>
</evidence>
<comment type="caution">
    <text evidence="11">The sequence shown here is derived from an EMBL/GenBank/DDBJ whole genome shotgun (WGS) entry which is preliminary data.</text>
</comment>
<keyword evidence="4 8" id="KW-0812">Transmembrane</keyword>
<comment type="subcellular location">
    <subcellularLocation>
        <location evidence="1 8">Cell membrane</location>
        <topology evidence="1 8">Multi-pass membrane protein</topology>
    </subcellularLocation>
</comment>
<dbReference type="SUPFAM" id="SSF161098">
    <property type="entry name" value="MetI-like"/>
    <property type="match status" value="1"/>
</dbReference>
<keyword evidence="12" id="KW-1185">Reference proteome</keyword>
<proteinExistence type="inferred from homology"/>
<evidence type="ECO:0000256" key="1">
    <source>
        <dbReference type="ARBA" id="ARBA00004651"/>
    </source>
</evidence>
<dbReference type="GO" id="GO:0022857">
    <property type="term" value="F:transmembrane transporter activity"/>
    <property type="evidence" value="ECO:0007669"/>
    <property type="project" value="InterPro"/>
</dbReference>
<keyword evidence="2 8" id="KW-0813">Transport</keyword>
<dbReference type="InterPro" id="IPR043429">
    <property type="entry name" value="ArtM/GltK/GlnP/TcyL/YhdX-like"/>
</dbReference>
<evidence type="ECO:0000256" key="6">
    <source>
        <dbReference type="ARBA" id="ARBA00022989"/>
    </source>
</evidence>
<keyword evidence="6 8" id="KW-1133">Transmembrane helix</keyword>
<dbReference type="AlphaFoldDB" id="A0A918YZG5"/>
<dbReference type="CDD" id="cd06261">
    <property type="entry name" value="TM_PBP2"/>
    <property type="match status" value="1"/>
</dbReference>
<comment type="similarity">
    <text evidence="8">Belongs to the binding-protein-dependent transport system permease family.</text>
</comment>
<feature type="transmembrane region" description="Helical" evidence="8">
    <location>
        <begin position="20"/>
        <end position="42"/>
    </location>
</feature>
<feature type="transmembrane region" description="Helical" evidence="8">
    <location>
        <begin position="63"/>
        <end position="86"/>
    </location>
</feature>
<dbReference type="PANTHER" id="PTHR30614:SF0">
    <property type="entry name" value="L-CYSTINE TRANSPORT SYSTEM PERMEASE PROTEIN TCYL"/>
    <property type="match status" value="1"/>
</dbReference>
<evidence type="ECO:0000256" key="9">
    <source>
        <dbReference type="SAM" id="MobiDB-lite"/>
    </source>
</evidence>
<feature type="domain" description="ABC transmembrane type-1" evidence="10">
    <location>
        <begin position="18"/>
        <end position="207"/>
    </location>
</feature>
<feature type="transmembrane region" description="Helical" evidence="8">
    <location>
        <begin position="186"/>
        <end position="206"/>
    </location>
</feature>
<dbReference type="InterPro" id="IPR014342">
    <property type="entry name" value="Ectoine_EhuC"/>
</dbReference>
<evidence type="ECO:0000259" key="10">
    <source>
        <dbReference type="PROSITE" id="PS50928"/>
    </source>
</evidence>
<feature type="compositionally biased region" description="Low complexity" evidence="9">
    <location>
        <begin position="241"/>
        <end position="260"/>
    </location>
</feature>
<dbReference type="GO" id="GO:0043190">
    <property type="term" value="C:ATP-binding cassette (ABC) transporter complex"/>
    <property type="evidence" value="ECO:0007669"/>
    <property type="project" value="InterPro"/>
</dbReference>
<dbReference type="Pfam" id="PF00528">
    <property type="entry name" value="BPD_transp_1"/>
    <property type="match status" value="1"/>
</dbReference>